<dbReference type="InterPro" id="IPR006703">
    <property type="entry name" value="G_AIG1"/>
</dbReference>
<feature type="domain" description="AIG1-type G" evidence="4">
    <location>
        <begin position="7"/>
        <end position="212"/>
    </location>
</feature>
<dbReference type="PANTHER" id="PTHR10903">
    <property type="entry name" value="GTPASE, IMAP FAMILY MEMBER-RELATED"/>
    <property type="match status" value="1"/>
</dbReference>
<dbReference type="PANTHER" id="PTHR10903:SF170">
    <property type="entry name" value="GTPASE IMAP FAMILY MEMBER 7"/>
    <property type="match status" value="1"/>
</dbReference>
<evidence type="ECO:0000256" key="1">
    <source>
        <dbReference type="ARBA" id="ARBA00008535"/>
    </source>
</evidence>
<evidence type="ECO:0000256" key="3">
    <source>
        <dbReference type="ARBA" id="ARBA00023134"/>
    </source>
</evidence>
<dbReference type="Proteomes" id="UP001652622">
    <property type="component" value="Unplaced"/>
</dbReference>
<sequence length="221" mass="24723">MGAAESVQDVRIVMVGKTGNGKSATGNTILGREAFISKMEAKSVTAQCKKETGTLPDKRTLAVIDTPGFFDTKYSQVVTLAEIRKCTSFCYPGPHVIIQVIRLGHFSKEEMEVAQLIKNIFSLKAKAYMIVLFTRKEDLEGRPLSEVLQDESVAALREQIESCGNRCLAFNNKAKGKEREDQVKELIQMVDDLTQHNKTNPYYTKDMLEEDKKRAPACILL</sequence>
<proteinExistence type="inferred from homology"/>
<dbReference type="AlphaFoldDB" id="A0A6P9CJT2"/>
<evidence type="ECO:0000313" key="7">
    <source>
        <dbReference type="RefSeq" id="XP_034279382.1"/>
    </source>
</evidence>
<keyword evidence="3" id="KW-0342">GTP-binding</keyword>
<keyword evidence="2" id="KW-0547">Nucleotide-binding</keyword>
<dbReference type="InterPro" id="IPR045058">
    <property type="entry name" value="GIMA/IAN/Toc"/>
</dbReference>
<gene>
    <name evidence="6 7" type="primary">LOC117669217</name>
</gene>
<dbReference type="PROSITE" id="PS51720">
    <property type="entry name" value="G_AIG1"/>
    <property type="match status" value="1"/>
</dbReference>
<comment type="similarity">
    <text evidence="1">Belongs to the TRAFAC class TrmE-Era-EngA-EngB-Septin-like GTPase superfamily. AIG1/Toc34/Toc159-like paraseptin GTPase family. IAN subfamily.</text>
</comment>
<accession>A0A6P9CJT2</accession>
<dbReference type="OMA" id="MEYMIIL"/>
<dbReference type="Gene3D" id="3.40.50.300">
    <property type="entry name" value="P-loop containing nucleotide triphosphate hydrolases"/>
    <property type="match status" value="1"/>
</dbReference>
<dbReference type="CDD" id="cd01852">
    <property type="entry name" value="AIG1"/>
    <property type="match status" value="1"/>
</dbReference>
<dbReference type="SUPFAM" id="SSF52540">
    <property type="entry name" value="P-loop containing nucleoside triphosphate hydrolases"/>
    <property type="match status" value="1"/>
</dbReference>
<dbReference type="InterPro" id="IPR027417">
    <property type="entry name" value="P-loop_NTPase"/>
</dbReference>
<reference evidence="6 7" key="1">
    <citation type="submission" date="2025-04" db="UniProtKB">
        <authorList>
            <consortium name="RefSeq"/>
        </authorList>
    </citation>
    <scope>IDENTIFICATION</scope>
    <source>
        <tissue evidence="6 7">Blood</tissue>
    </source>
</reference>
<dbReference type="OrthoDB" id="8954335at2759"/>
<evidence type="ECO:0000259" key="4">
    <source>
        <dbReference type="PROSITE" id="PS51720"/>
    </source>
</evidence>
<evidence type="ECO:0000256" key="2">
    <source>
        <dbReference type="ARBA" id="ARBA00022741"/>
    </source>
</evidence>
<dbReference type="FunFam" id="3.40.50.300:FF:000366">
    <property type="entry name" value="GTPase, IMAP family member 2"/>
    <property type="match status" value="1"/>
</dbReference>
<evidence type="ECO:0000313" key="5">
    <source>
        <dbReference type="Proteomes" id="UP001652622"/>
    </source>
</evidence>
<dbReference type="RefSeq" id="XP_034279381.1">
    <property type="nucleotide sequence ID" value="XM_034423490.1"/>
</dbReference>
<protein>
    <submittedName>
        <fullName evidence="6 7">GTPase IMAP family member 7-like</fullName>
    </submittedName>
</protein>
<dbReference type="GO" id="GO:0005525">
    <property type="term" value="F:GTP binding"/>
    <property type="evidence" value="ECO:0007669"/>
    <property type="project" value="UniProtKB-KW"/>
</dbReference>
<dbReference type="RefSeq" id="XP_034279382.1">
    <property type="nucleotide sequence ID" value="XM_034423491.1"/>
</dbReference>
<name>A0A6P9CJT2_PANGU</name>
<organism evidence="5 6">
    <name type="scientific">Pantherophis guttatus</name>
    <name type="common">Corn snake</name>
    <name type="synonym">Elaphe guttata</name>
    <dbReference type="NCBI Taxonomy" id="94885"/>
    <lineage>
        <taxon>Eukaryota</taxon>
        <taxon>Metazoa</taxon>
        <taxon>Chordata</taxon>
        <taxon>Craniata</taxon>
        <taxon>Vertebrata</taxon>
        <taxon>Euteleostomi</taxon>
        <taxon>Lepidosauria</taxon>
        <taxon>Squamata</taxon>
        <taxon>Bifurcata</taxon>
        <taxon>Unidentata</taxon>
        <taxon>Episquamata</taxon>
        <taxon>Toxicofera</taxon>
        <taxon>Serpentes</taxon>
        <taxon>Colubroidea</taxon>
        <taxon>Colubridae</taxon>
        <taxon>Colubrinae</taxon>
        <taxon>Pantherophis</taxon>
    </lineage>
</organism>
<dbReference type="GeneID" id="117669217"/>
<keyword evidence="5" id="KW-1185">Reference proteome</keyword>
<dbReference type="Pfam" id="PF04548">
    <property type="entry name" value="AIG1"/>
    <property type="match status" value="1"/>
</dbReference>
<evidence type="ECO:0000313" key="6">
    <source>
        <dbReference type="RefSeq" id="XP_034279381.1"/>
    </source>
</evidence>
<dbReference type="KEGG" id="pgut:117669217"/>